<organism evidence="3 4">
    <name type="scientific">Carboxylicivirga marina</name>
    <dbReference type="NCBI Taxonomy" id="2800988"/>
    <lineage>
        <taxon>Bacteria</taxon>
        <taxon>Pseudomonadati</taxon>
        <taxon>Bacteroidota</taxon>
        <taxon>Bacteroidia</taxon>
        <taxon>Marinilabiliales</taxon>
        <taxon>Marinilabiliaceae</taxon>
        <taxon>Carboxylicivirga</taxon>
    </lineage>
</organism>
<evidence type="ECO:0000259" key="2">
    <source>
        <dbReference type="Pfam" id="PF00561"/>
    </source>
</evidence>
<dbReference type="Proteomes" id="UP000605676">
    <property type="component" value="Unassembled WGS sequence"/>
</dbReference>
<dbReference type="PANTHER" id="PTHR46118:SF4">
    <property type="entry name" value="PROTEIN ABHD11"/>
    <property type="match status" value="1"/>
</dbReference>
<dbReference type="SUPFAM" id="SSF53474">
    <property type="entry name" value="alpha/beta-Hydrolases"/>
    <property type="match status" value="1"/>
</dbReference>
<keyword evidence="1 3" id="KW-0378">Hydrolase</keyword>
<dbReference type="GO" id="GO:0016787">
    <property type="term" value="F:hydrolase activity"/>
    <property type="evidence" value="ECO:0007669"/>
    <property type="project" value="UniProtKB-KW"/>
</dbReference>
<evidence type="ECO:0000313" key="3">
    <source>
        <dbReference type="EMBL" id="MBK3517860.1"/>
    </source>
</evidence>
<dbReference type="Gene3D" id="3.40.50.1820">
    <property type="entry name" value="alpha/beta hydrolase"/>
    <property type="match status" value="1"/>
</dbReference>
<dbReference type="Pfam" id="PF00561">
    <property type="entry name" value="Abhydrolase_1"/>
    <property type="match status" value="1"/>
</dbReference>
<gene>
    <name evidence="3" type="ORF">JIV24_11000</name>
</gene>
<evidence type="ECO:0000256" key="1">
    <source>
        <dbReference type="ARBA" id="ARBA00022801"/>
    </source>
</evidence>
<reference evidence="3 4" key="1">
    <citation type="submission" date="2021-01" db="EMBL/GenBank/DDBJ databases">
        <title>Carboxyliciviraga sp.nov., isolated from coastal sediments.</title>
        <authorList>
            <person name="Lu D."/>
            <person name="Zhang T."/>
        </authorList>
    </citation>
    <scope>NUCLEOTIDE SEQUENCE [LARGE SCALE GENOMIC DNA]</scope>
    <source>
        <strain evidence="3 4">N1Y132</strain>
    </source>
</reference>
<dbReference type="RefSeq" id="WP_200465090.1">
    <property type="nucleotide sequence ID" value="NZ_JAENRR010000023.1"/>
</dbReference>
<dbReference type="EMBL" id="JAENRR010000023">
    <property type="protein sequence ID" value="MBK3517860.1"/>
    <property type="molecule type" value="Genomic_DNA"/>
</dbReference>
<dbReference type="InterPro" id="IPR029058">
    <property type="entry name" value="AB_hydrolase_fold"/>
</dbReference>
<dbReference type="PRINTS" id="PR00111">
    <property type="entry name" value="ABHYDROLASE"/>
</dbReference>
<name>A0ABS1HK62_9BACT</name>
<comment type="caution">
    <text evidence="3">The sequence shown here is derived from an EMBL/GenBank/DDBJ whole genome shotgun (WGS) entry which is preliminary data.</text>
</comment>
<feature type="domain" description="AB hydrolase-1" evidence="2">
    <location>
        <begin position="13"/>
        <end position="254"/>
    </location>
</feature>
<sequence length="268" mass="30817">MKLFYREYGQAGPTIVILHGLYGASDNWVSIARQLEKDYHIYILDQRNHGQSPHSDIHDFDSMADDLLEFFNDKNIDKAHVMGHSMGGKTAMRFALSNADRINKLVILDIAPKSYASFSNYAQITNNHQLIIESLLEINLEGVSSRQAIDKQLATKLPDTGLRQFLLKNIERKKDGSYHWRLNLQIIKKQLEQIMDGFSHLSPENNRVKLASIFIRGEKSGYVMDEDTLIMRKYFKDAELVTIPKAGHWLHAEQPELLIKTLAYFLLD</sequence>
<proteinExistence type="predicted"/>
<keyword evidence="4" id="KW-1185">Reference proteome</keyword>
<evidence type="ECO:0000313" key="4">
    <source>
        <dbReference type="Proteomes" id="UP000605676"/>
    </source>
</evidence>
<dbReference type="PANTHER" id="PTHR46118">
    <property type="entry name" value="PROTEIN ABHD11"/>
    <property type="match status" value="1"/>
</dbReference>
<accession>A0ABS1HK62</accession>
<dbReference type="InterPro" id="IPR000073">
    <property type="entry name" value="AB_hydrolase_1"/>
</dbReference>
<protein>
    <submittedName>
        <fullName evidence="3">Alpha/beta fold hydrolase</fullName>
    </submittedName>
</protein>